<proteinExistence type="predicted"/>
<feature type="compositionally biased region" description="Pro residues" evidence="4">
    <location>
        <begin position="405"/>
        <end position="452"/>
    </location>
</feature>
<dbReference type="InterPro" id="IPR013320">
    <property type="entry name" value="ConA-like_dom_sf"/>
</dbReference>
<dbReference type="RefSeq" id="WP_184997054.1">
    <property type="nucleotide sequence ID" value="NZ_JACHNH010000001.1"/>
</dbReference>
<dbReference type="InterPro" id="IPR043129">
    <property type="entry name" value="ATPase_NBD"/>
</dbReference>
<feature type="compositionally biased region" description="Low complexity" evidence="4">
    <location>
        <begin position="594"/>
        <end position="608"/>
    </location>
</feature>
<dbReference type="GO" id="GO:0005524">
    <property type="term" value="F:ATP binding"/>
    <property type="evidence" value="ECO:0007669"/>
    <property type="project" value="UniProtKB-KW"/>
</dbReference>
<reference evidence="5 6" key="1">
    <citation type="submission" date="2020-08" db="EMBL/GenBank/DDBJ databases">
        <title>Sequencing the genomes of 1000 actinobacteria strains.</title>
        <authorList>
            <person name="Klenk H.-P."/>
        </authorList>
    </citation>
    <scope>NUCLEOTIDE SEQUENCE [LARGE SCALE GENOMIC DNA]</scope>
    <source>
        <strain evidence="5 6">DSM 43149</strain>
    </source>
</reference>
<evidence type="ECO:0000256" key="1">
    <source>
        <dbReference type="ARBA" id="ARBA00022741"/>
    </source>
</evidence>
<name>A0A7W7I405_9ACTN</name>
<comment type="caution">
    <text evidence="5">The sequence shown here is derived from an EMBL/GenBank/DDBJ whole genome shotgun (WGS) entry which is preliminary data.</text>
</comment>
<dbReference type="Gene3D" id="2.60.120.200">
    <property type="match status" value="1"/>
</dbReference>
<keyword evidence="1" id="KW-0547">Nucleotide-binding</keyword>
<feature type="region of interest" description="Disordered" evidence="4">
    <location>
        <begin position="353"/>
        <end position="386"/>
    </location>
</feature>
<evidence type="ECO:0000256" key="3">
    <source>
        <dbReference type="ARBA" id="ARBA00023186"/>
    </source>
</evidence>
<dbReference type="Gene3D" id="3.30.420.40">
    <property type="match status" value="2"/>
</dbReference>
<dbReference type="GO" id="GO:0140662">
    <property type="term" value="F:ATP-dependent protein folding chaperone"/>
    <property type="evidence" value="ECO:0007669"/>
    <property type="project" value="InterPro"/>
</dbReference>
<feature type="compositionally biased region" description="Pro residues" evidence="4">
    <location>
        <begin position="460"/>
        <end position="476"/>
    </location>
</feature>
<dbReference type="Proteomes" id="UP000578112">
    <property type="component" value="Unassembled WGS sequence"/>
</dbReference>
<dbReference type="Pfam" id="PF00012">
    <property type="entry name" value="HSP70"/>
    <property type="match status" value="1"/>
</dbReference>
<keyword evidence="2" id="KW-0067">ATP-binding</keyword>
<dbReference type="PANTHER" id="PTHR45639:SF34">
    <property type="entry name" value="CHAPERONE PROTEIN DNAK"/>
    <property type="match status" value="1"/>
</dbReference>
<protein>
    <submittedName>
        <fullName evidence="5">Actin-like ATPase involved in cell morphogenesis</fullName>
    </submittedName>
</protein>
<dbReference type="SUPFAM" id="SSF49899">
    <property type="entry name" value="Concanavalin A-like lectins/glucanases"/>
    <property type="match status" value="1"/>
</dbReference>
<dbReference type="SUPFAM" id="SSF53067">
    <property type="entry name" value="Actin-like ATPase domain"/>
    <property type="match status" value="2"/>
</dbReference>
<dbReference type="PRINTS" id="PR00301">
    <property type="entry name" value="HEATSHOCK70"/>
</dbReference>
<evidence type="ECO:0000313" key="6">
    <source>
        <dbReference type="Proteomes" id="UP000578112"/>
    </source>
</evidence>
<dbReference type="EMBL" id="JACHNH010000001">
    <property type="protein sequence ID" value="MBB4766045.1"/>
    <property type="molecule type" value="Genomic_DNA"/>
</dbReference>
<evidence type="ECO:0000256" key="2">
    <source>
        <dbReference type="ARBA" id="ARBA00022840"/>
    </source>
</evidence>
<dbReference type="PANTHER" id="PTHR45639">
    <property type="entry name" value="HSC70CB, ISOFORM G-RELATED"/>
    <property type="match status" value="1"/>
</dbReference>
<keyword evidence="6" id="KW-1185">Reference proteome</keyword>
<gene>
    <name evidence="5" type="ORF">BJ971_006601</name>
</gene>
<feature type="compositionally biased region" description="Pro residues" evidence="4">
    <location>
        <begin position="541"/>
        <end position="557"/>
    </location>
</feature>
<sequence>MDLGTTWTAAAVRRGSGVEVLRLGGRRPEIPSVIFLPAGGPVLVGEPAVRRGAEDPGRLAREFKRRVGDPVPLLIGGSPYPAHALLARQLEHVLAVATKNEQGPPGSVVLTCPANWGPFKRDLLEQAARLADAPRVVLRSEPEAAAASYAAGEHMDDGDIVAVYDLGGGTFDAAVLRRTADGFELLGTPDGIEQMGGVDFDEAVFEHVAQILPADRLTGDDPDLVPALAQLRRDCVEAKEALSFDTEVMIRVALPGLNTRVRLTRQEFEAMIEPALQETVRSLGRALRSAGVAPERLRAVLLAGGSSRIPLAGALVGEAFGRPVVVDPNPEHSIALGAARLTALVPAPVPVPPAAARAAAPTPAPPASPPSTPSSPEPATMPLRTAEPPTVPLRIAEPLTQLLPLPAPPAQPPPRETPPAQPPPRETPPAQPPPRETPPARPAPQVTPPAASPPRWTAPTPTPPATTPPHGTPPAATPSRGTPPAATPSRGTPPAATPSRGTPPAATPSRGTAPAVTPPQAATTPSVAPPTSSPPRWTAPTPTPPHGTPPHGTPPDGTPLAATPPRGMASAPALPQVTPPRGMAQTATPPRGTAPAKPLSAAPPAAAGEPPPDAPGRGRRRIRILVAAAAVLLIAASVPIAVRLLRADGHPAAAPSPTVSALACGFDEDFAGTAVDPAWERTRGDASIIVSNGMAEMDAPEGADIFTSYMTAPMLLRPATGDFVLEAMLEVTPSVFYQGAGLLLWNGPNSYVRIERAFGKTGTVGFEYKDNGKHTRVHGPLPNQNPIETTATRLVLRMTRTGNTITGSWRSLDTSEFSDLATVSMTTLPQTVRVGVSALNRAQFGAKPTPFRARFARITLTC</sequence>
<dbReference type="AlphaFoldDB" id="A0A7W7I405"/>
<feature type="compositionally biased region" description="Pro residues" evidence="4">
    <location>
        <begin position="362"/>
        <end position="376"/>
    </location>
</feature>
<accession>A0A7W7I405</accession>
<dbReference type="InterPro" id="IPR013126">
    <property type="entry name" value="Hsp_70_fam"/>
</dbReference>
<feature type="region of interest" description="Disordered" evidence="4">
    <location>
        <begin position="403"/>
        <end position="617"/>
    </location>
</feature>
<dbReference type="Gene3D" id="3.90.640.10">
    <property type="entry name" value="Actin, Chain A, domain 4"/>
    <property type="match status" value="1"/>
</dbReference>
<organism evidence="5 6">
    <name type="scientific">Actinoplanes digitatis</name>
    <dbReference type="NCBI Taxonomy" id="1868"/>
    <lineage>
        <taxon>Bacteria</taxon>
        <taxon>Bacillati</taxon>
        <taxon>Actinomycetota</taxon>
        <taxon>Actinomycetes</taxon>
        <taxon>Micromonosporales</taxon>
        <taxon>Micromonosporaceae</taxon>
        <taxon>Actinoplanes</taxon>
    </lineage>
</organism>
<evidence type="ECO:0000313" key="5">
    <source>
        <dbReference type="EMBL" id="MBB4766045.1"/>
    </source>
</evidence>
<feature type="compositionally biased region" description="Low complexity" evidence="4">
    <location>
        <begin position="512"/>
        <end position="526"/>
    </location>
</feature>
<keyword evidence="3" id="KW-0143">Chaperone</keyword>
<evidence type="ECO:0000256" key="4">
    <source>
        <dbReference type="SAM" id="MobiDB-lite"/>
    </source>
</evidence>
<dbReference type="GO" id="GO:0030968">
    <property type="term" value="P:endoplasmic reticulum unfolded protein response"/>
    <property type="evidence" value="ECO:0007669"/>
    <property type="project" value="TreeGrafter"/>
</dbReference>